<reference evidence="7 9" key="2">
    <citation type="submission" date="2023-02" db="EMBL/GenBank/DDBJ databases">
        <title>Encephalitozoon hellem ATCC 50451 complete genome.</title>
        <authorList>
            <person name="Mascarenhas dos Santos A.C."/>
            <person name="Julian A.T."/>
            <person name="Pombert J.-F."/>
        </authorList>
    </citation>
    <scope>NUCLEOTIDE SEQUENCE [LARGE SCALE GENOMIC DNA]</scope>
    <source>
        <strain evidence="7 9">ATCC 50451</strain>
    </source>
</reference>
<evidence type="ECO:0000313" key="6">
    <source>
        <dbReference type="EMBL" id="UTX42960.1"/>
    </source>
</evidence>
<keyword evidence="2 6" id="KW-0689">Ribosomal protein</keyword>
<evidence type="ECO:0000256" key="5">
    <source>
        <dbReference type="ARBA" id="ARBA00041214"/>
    </source>
</evidence>
<dbReference type="PANTHER" id="PTHR10064:SF0">
    <property type="entry name" value="FI24544P1-RELATED"/>
    <property type="match status" value="1"/>
</dbReference>
<evidence type="ECO:0000313" key="8">
    <source>
        <dbReference type="Proteomes" id="UP001059546"/>
    </source>
</evidence>
<keyword evidence="9" id="KW-1185">Reference proteome</keyword>
<dbReference type="Proteomes" id="UP001059546">
    <property type="component" value="Chromosome IV"/>
</dbReference>
<accession>A0A9Q9C3Q8</accession>
<gene>
    <name evidence="6" type="ORF">GPU96_04g06920</name>
    <name evidence="7" type="ORF">PFJ87_04g00900</name>
</gene>
<dbReference type="Gene3D" id="3.30.1360.210">
    <property type="match status" value="1"/>
</dbReference>
<keyword evidence="3" id="KW-0687">Ribonucleoprotein</keyword>
<proteinExistence type="inferred from homology"/>
<evidence type="ECO:0000256" key="2">
    <source>
        <dbReference type="ARBA" id="ARBA00022980"/>
    </source>
</evidence>
<name>A0A9Q9C3Q8_ENCHE</name>
<dbReference type="GO" id="GO:0003723">
    <property type="term" value="F:RNA binding"/>
    <property type="evidence" value="ECO:0007669"/>
    <property type="project" value="TreeGrafter"/>
</dbReference>
<evidence type="ECO:0000256" key="1">
    <source>
        <dbReference type="ARBA" id="ARBA00007817"/>
    </source>
</evidence>
<protein>
    <recommendedName>
        <fullName evidence="4">Large ribosomal subunit protein eL22</fullName>
    </recommendedName>
    <alternativeName>
        <fullName evidence="5">60S ribosomal protein L22</fullName>
    </alternativeName>
</protein>
<dbReference type="InterPro" id="IPR038526">
    <property type="entry name" value="Ribosomal_eL22_sf"/>
</dbReference>
<dbReference type="GO" id="GO:1990904">
    <property type="term" value="C:ribonucleoprotein complex"/>
    <property type="evidence" value="ECO:0007669"/>
    <property type="project" value="UniProtKB-KW"/>
</dbReference>
<evidence type="ECO:0000256" key="3">
    <source>
        <dbReference type="ARBA" id="ARBA00023274"/>
    </source>
</evidence>
<dbReference type="PANTHER" id="PTHR10064">
    <property type="entry name" value="60S RIBOSOMAL PROTEIN L22"/>
    <property type="match status" value="1"/>
</dbReference>
<dbReference type="Proteomes" id="UP001217963">
    <property type="component" value="Chromosome IV"/>
</dbReference>
<dbReference type="GO" id="GO:0002181">
    <property type="term" value="P:cytoplasmic translation"/>
    <property type="evidence" value="ECO:0007669"/>
    <property type="project" value="TreeGrafter"/>
</dbReference>
<dbReference type="GO" id="GO:0005840">
    <property type="term" value="C:ribosome"/>
    <property type="evidence" value="ECO:0007669"/>
    <property type="project" value="UniProtKB-KW"/>
</dbReference>
<evidence type="ECO:0000256" key="4">
    <source>
        <dbReference type="ARBA" id="ARBA00040613"/>
    </source>
</evidence>
<organism evidence="6 8">
    <name type="scientific">Encephalitozoon hellem</name>
    <name type="common">Microsporidian parasite</name>
    <dbReference type="NCBI Taxonomy" id="27973"/>
    <lineage>
        <taxon>Eukaryota</taxon>
        <taxon>Fungi</taxon>
        <taxon>Fungi incertae sedis</taxon>
        <taxon>Microsporidia</taxon>
        <taxon>Unikaryonidae</taxon>
        <taxon>Encephalitozoon</taxon>
    </lineage>
</organism>
<dbReference type="AlphaFoldDB" id="A0A9Q9C3Q8"/>
<sequence>MATASERTTRKFTVDCTKPASDSLITPSDLGAFLQQKIKCHMGKKEKLLQINVNGNIVEVSVTGGFINKQGLKWQTGRFLHMKKLRAFIKIFAQGPDGFELRYINVEEGKEE</sequence>
<dbReference type="InterPro" id="IPR002671">
    <property type="entry name" value="Ribosomal_eL22"/>
</dbReference>
<dbReference type="GO" id="GO:0003735">
    <property type="term" value="F:structural constituent of ribosome"/>
    <property type="evidence" value="ECO:0007669"/>
    <property type="project" value="InterPro"/>
</dbReference>
<dbReference type="EMBL" id="CP075150">
    <property type="protein sequence ID" value="UTX42960.1"/>
    <property type="molecule type" value="Genomic_DNA"/>
</dbReference>
<comment type="similarity">
    <text evidence="1">Belongs to the eukaryotic ribosomal protein eL22 family.</text>
</comment>
<evidence type="ECO:0000313" key="7">
    <source>
        <dbReference type="EMBL" id="WEL38417.1"/>
    </source>
</evidence>
<dbReference type="OrthoDB" id="10259820at2759"/>
<reference evidence="6" key="1">
    <citation type="submission" date="2021-05" db="EMBL/GenBank/DDBJ databases">
        <title>Encephalitozoon hellem ATCC 50604 Complete Genome.</title>
        <authorList>
            <person name="Mascarenhas dos Santos A.C."/>
            <person name="Julian A.T."/>
            <person name="Pombert J.-F."/>
        </authorList>
    </citation>
    <scope>NUCLEOTIDE SEQUENCE</scope>
    <source>
        <strain evidence="6">ATCC 50604</strain>
    </source>
</reference>
<dbReference type="EMBL" id="CP119065">
    <property type="protein sequence ID" value="WEL38417.1"/>
    <property type="molecule type" value="Genomic_DNA"/>
</dbReference>
<evidence type="ECO:0000313" key="9">
    <source>
        <dbReference type="Proteomes" id="UP001217963"/>
    </source>
</evidence>
<dbReference type="Pfam" id="PF01776">
    <property type="entry name" value="Ribosomal_L22e"/>
    <property type="match status" value="1"/>
</dbReference>